<evidence type="ECO:0000313" key="2">
    <source>
        <dbReference type="Proteomes" id="UP000244893"/>
    </source>
</evidence>
<dbReference type="Proteomes" id="UP000244893">
    <property type="component" value="Unassembled WGS sequence"/>
</dbReference>
<keyword evidence="2" id="KW-1185">Reference proteome</keyword>
<dbReference type="RefSeq" id="WP_116756469.1">
    <property type="nucleotide sequence ID" value="NZ_JBHUEX010000001.1"/>
</dbReference>
<dbReference type="OrthoDB" id="5120845at2"/>
<name>A0A2V1HN88_9MICO</name>
<comment type="caution">
    <text evidence="1">The sequence shown here is derived from an EMBL/GenBank/DDBJ whole genome shotgun (WGS) entry which is preliminary data.</text>
</comment>
<gene>
    <name evidence="1" type="ORF">DDQ50_09315</name>
</gene>
<proteinExistence type="predicted"/>
<reference evidence="1 2" key="1">
    <citation type="submission" date="2018-05" db="EMBL/GenBank/DDBJ databases">
        <title>Amnibacterium sp. M8JJ-5, whole genome shotgun sequence.</title>
        <authorList>
            <person name="Tuo L."/>
        </authorList>
    </citation>
    <scope>NUCLEOTIDE SEQUENCE [LARGE SCALE GENOMIC DNA]</scope>
    <source>
        <strain evidence="1 2">M8JJ-5</strain>
    </source>
</reference>
<sequence length="93" mass="10390">MSDTQPPSNVKYLAEFIDGPLAGTTETRVLVDGEYDEEVSSLASMDGAESLFWYLAGETRDVNGELHVEYRFDRRDSDQVVGDDPNDQESLNL</sequence>
<protein>
    <submittedName>
        <fullName evidence="1">Uncharacterized protein</fullName>
    </submittedName>
</protein>
<dbReference type="AlphaFoldDB" id="A0A2V1HN88"/>
<organism evidence="1 2">
    <name type="scientific">Amnibacterium flavum</name>
    <dbReference type="NCBI Taxonomy" id="2173173"/>
    <lineage>
        <taxon>Bacteria</taxon>
        <taxon>Bacillati</taxon>
        <taxon>Actinomycetota</taxon>
        <taxon>Actinomycetes</taxon>
        <taxon>Micrococcales</taxon>
        <taxon>Microbacteriaceae</taxon>
        <taxon>Amnibacterium</taxon>
    </lineage>
</organism>
<evidence type="ECO:0000313" key="1">
    <source>
        <dbReference type="EMBL" id="PVZ93955.1"/>
    </source>
</evidence>
<dbReference type="EMBL" id="QEOP01000002">
    <property type="protein sequence ID" value="PVZ93955.1"/>
    <property type="molecule type" value="Genomic_DNA"/>
</dbReference>
<accession>A0A2V1HN88</accession>